<proteinExistence type="predicted"/>
<evidence type="ECO:0000313" key="1">
    <source>
        <dbReference type="EMBL" id="AOW06008.1"/>
    </source>
</evidence>
<dbReference type="KEGG" id="yli:2912760"/>
<protein>
    <submittedName>
        <fullName evidence="1">Uncharacterized protein</fullName>
    </submittedName>
</protein>
<dbReference type="AlphaFoldDB" id="A0A1H6Q351"/>
<gene>
    <name evidence="2" type="ORF">B0I71DRAFT_27325</name>
    <name evidence="1" type="ORF">YALI1_E31697g</name>
</gene>
<accession>A0A1H6Q351</accession>
<sequence length="95" mass="11674">MIKPPMDFLEAEELVMEKLKREKPRYYQDMCRNFKEDQALYTEKQAFVDEALKLKRDIEKLEKSIWKLHVENRHHLQQVQDFKFALKTFCGWSHK</sequence>
<dbReference type="GeneID" id="2912760"/>
<evidence type="ECO:0000313" key="3">
    <source>
        <dbReference type="Proteomes" id="UP000182444"/>
    </source>
</evidence>
<dbReference type="VEuPathDB" id="FungiDB:YALI1_E31697g"/>
<evidence type="ECO:0000313" key="2">
    <source>
        <dbReference type="EMBL" id="RDW27037.1"/>
    </source>
</evidence>
<organism evidence="1 3">
    <name type="scientific">Yarrowia lipolytica</name>
    <name type="common">Candida lipolytica</name>
    <dbReference type="NCBI Taxonomy" id="4952"/>
    <lineage>
        <taxon>Eukaryota</taxon>
        <taxon>Fungi</taxon>
        <taxon>Dikarya</taxon>
        <taxon>Ascomycota</taxon>
        <taxon>Saccharomycotina</taxon>
        <taxon>Dipodascomycetes</taxon>
        <taxon>Dipodascales</taxon>
        <taxon>Dipodascales incertae sedis</taxon>
        <taxon>Yarrowia</taxon>
    </lineage>
</organism>
<evidence type="ECO:0000313" key="4">
    <source>
        <dbReference type="Proteomes" id="UP000256601"/>
    </source>
</evidence>
<dbReference type="VEuPathDB" id="FungiDB:YALI0_E26763g"/>
<reference evidence="2 4" key="2">
    <citation type="submission" date="2018-07" db="EMBL/GenBank/DDBJ databases">
        <title>Draft Genome Assemblies for Five Robust Yarrowia lipolytica Strains Exhibiting High Lipid Production and Pentose Sugar Utilization and Sugar Alcohol Secretion from Undetoxified Lignocellulosic Biomass Hydrolysates.</title>
        <authorList>
            <consortium name="DOE Joint Genome Institute"/>
            <person name="Walker C."/>
            <person name="Ryu S."/>
            <person name="Na H."/>
            <person name="Zane M."/>
            <person name="LaButti K."/>
            <person name="Lipzen A."/>
            <person name="Haridas S."/>
            <person name="Barry K."/>
            <person name="Grigoriev I.V."/>
            <person name="Quarterman J."/>
            <person name="Slininger P."/>
            <person name="Dien B."/>
            <person name="Trinh C.T."/>
        </authorList>
    </citation>
    <scope>NUCLEOTIDE SEQUENCE [LARGE SCALE GENOMIC DNA]</scope>
    <source>
        <strain evidence="2 4">YB392</strain>
    </source>
</reference>
<dbReference type="EMBL" id="CP017557">
    <property type="protein sequence ID" value="AOW06008.1"/>
    <property type="molecule type" value="Genomic_DNA"/>
</dbReference>
<reference evidence="1 3" key="1">
    <citation type="journal article" date="2016" name="PLoS ONE">
        <title>Sequence Assembly of Yarrowia lipolytica Strain W29/CLIB89 Shows Transposable Element Diversity.</title>
        <authorList>
            <person name="Magnan C."/>
            <person name="Yu J."/>
            <person name="Chang I."/>
            <person name="Jahn E."/>
            <person name="Kanomata Y."/>
            <person name="Wu J."/>
            <person name="Zeller M."/>
            <person name="Oakes M."/>
            <person name="Baldi P."/>
            <person name="Sandmeyer S."/>
        </authorList>
    </citation>
    <scope>NUCLEOTIDE SEQUENCE [LARGE SCALE GENOMIC DNA]</scope>
    <source>
        <strain evidence="1">CLIB89</strain>
        <strain evidence="3">CLIB89(W29)</strain>
    </source>
</reference>
<name>A0A1H6Q351_YARLL</name>
<dbReference type="OrthoDB" id="10425537at2759"/>
<dbReference type="Proteomes" id="UP000182444">
    <property type="component" value="Chromosome 1E"/>
</dbReference>
<dbReference type="RefSeq" id="XP_504437.1">
    <property type="nucleotide sequence ID" value="XM_504437.1"/>
</dbReference>
<dbReference type="Proteomes" id="UP000256601">
    <property type="component" value="Unassembled WGS sequence"/>
</dbReference>
<dbReference type="EMBL" id="KZ858970">
    <property type="protein sequence ID" value="RDW27037.1"/>
    <property type="molecule type" value="Genomic_DNA"/>
</dbReference>